<reference evidence="1" key="1">
    <citation type="submission" date="2015-05" db="UniProtKB">
        <authorList>
            <consortium name="EnsemblMetazoa"/>
        </authorList>
    </citation>
    <scope>IDENTIFICATION</scope>
</reference>
<dbReference type="EMBL" id="ACPB03000656">
    <property type="status" value="NOT_ANNOTATED_CDS"/>
    <property type="molecule type" value="Genomic_DNA"/>
</dbReference>
<evidence type="ECO:0000313" key="1">
    <source>
        <dbReference type="EnsemblMetazoa" id="RPRC006671-PA"/>
    </source>
</evidence>
<dbReference type="HOGENOM" id="CLU_2216542_0_0_1"/>
<dbReference type="AlphaFoldDB" id="T1HRK1"/>
<dbReference type="InParanoid" id="T1HRK1"/>
<keyword evidence="2" id="KW-1185">Reference proteome</keyword>
<accession>T1HRK1</accession>
<dbReference type="Proteomes" id="UP000015103">
    <property type="component" value="Unassembled WGS sequence"/>
</dbReference>
<protein>
    <submittedName>
        <fullName evidence="1">Uncharacterized protein</fullName>
    </submittedName>
</protein>
<dbReference type="VEuPathDB" id="VectorBase:RPRC006671"/>
<sequence length="109" mass="12976">MLMQNIMYPFIRDAHSTSNLTHLHSSVIHHHIMDFINDFWSSNLNRASRTFSVTCAHMATPKILKPLINCSNRRCRVTIMFIKLLFSLLRRFAFHKVVFNQHTKFFFVH</sequence>
<evidence type="ECO:0000313" key="2">
    <source>
        <dbReference type="Proteomes" id="UP000015103"/>
    </source>
</evidence>
<dbReference type="EnsemblMetazoa" id="RPRC006671-RA">
    <property type="protein sequence ID" value="RPRC006671-PA"/>
    <property type="gene ID" value="RPRC006671"/>
</dbReference>
<organism evidence="1 2">
    <name type="scientific">Rhodnius prolixus</name>
    <name type="common">Triatomid bug</name>
    <dbReference type="NCBI Taxonomy" id="13249"/>
    <lineage>
        <taxon>Eukaryota</taxon>
        <taxon>Metazoa</taxon>
        <taxon>Ecdysozoa</taxon>
        <taxon>Arthropoda</taxon>
        <taxon>Hexapoda</taxon>
        <taxon>Insecta</taxon>
        <taxon>Pterygota</taxon>
        <taxon>Neoptera</taxon>
        <taxon>Paraneoptera</taxon>
        <taxon>Hemiptera</taxon>
        <taxon>Heteroptera</taxon>
        <taxon>Panheteroptera</taxon>
        <taxon>Cimicomorpha</taxon>
        <taxon>Reduviidae</taxon>
        <taxon>Triatominae</taxon>
        <taxon>Rhodnius</taxon>
    </lineage>
</organism>
<proteinExistence type="predicted"/>
<name>T1HRK1_RHOPR</name>